<dbReference type="AlphaFoldDB" id="A0A8D8PZW1"/>
<accession>A0A8D8PZW1</accession>
<reference evidence="1" key="1">
    <citation type="submission" date="2021-05" db="EMBL/GenBank/DDBJ databases">
        <authorList>
            <person name="Alioto T."/>
            <person name="Alioto T."/>
            <person name="Gomez Garrido J."/>
        </authorList>
    </citation>
    <scope>NUCLEOTIDE SEQUENCE</scope>
</reference>
<sequence length="122" mass="14494">MNGTPLKRVEVDHFKYLGSIISEDGTFDKEINRRIQQGSAFYNKVQDLIWSSYVPLKCKRTLFKTYFVPIITYAAETWVMLRLCMKRKDEKNALCTKYDRENKKRSYIWQHCLVSVSVLLLM</sequence>
<dbReference type="PANTHER" id="PTHR47027:SF20">
    <property type="entry name" value="REVERSE TRANSCRIPTASE-LIKE PROTEIN WITH RNA-DIRECTED DNA POLYMERASE DOMAIN"/>
    <property type="match status" value="1"/>
</dbReference>
<dbReference type="PANTHER" id="PTHR47027">
    <property type="entry name" value="REVERSE TRANSCRIPTASE DOMAIN-CONTAINING PROTEIN"/>
    <property type="match status" value="1"/>
</dbReference>
<evidence type="ECO:0000313" key="1">
    <source>
        <dbReference type="EMBL" id="CAG6619388.1"/>
    </source>
</evidence>
<dbReference type="EMBL" id="HBUF01045315">
    <property type="protein sequence ID" value="CAG6619388.1"/>
    <property type="molecule type" value="Transcribed_RNA"/>
</dbReference>
<protein>
    <submittedName>
        <fullName evidence="1">Uncharacterized protein</fullName>
    </submittedName>
</protein>
<dbReference type="EMBL" id="HBUF01045317">
    <property type="protein sequence ID" value="CAG6619392.1"/>
    <property type="molecule type" value="Transcribed_RNA"/>
</dbReference>
<name>A0A8D8PZW1_9HEMI</name>
<proteinExistence type="predicted"/>
<organism evidence="1">
    <name type="scientific">Cacopsylla melanoneura</name>
    <dbReference type="NCBI Taxonomy" id="428564"/>
    <lineage>
        <taxon>Eukaryota</taxon>
        <taxon>Metazoa</taxon>
        <taxon>Ecdysozoa</taxon>
        <taxon>Arthropoda</taxon>
        <taxon>Hexapoda</taxon>
        <taxon>Insecta</taxon>
        <taxon>Pterygota</taxon>
        <taxon>Neoptera</taxon>
        <taxon>Paraneoptera</taxon>
        <taxon>Hemiptera</taxon>
        <taxon>Sternorrhyncha</taxon>
        <taxon>Psylloidea</taxon>
        <taxon>Psyllidae</taxon>
        <taxon>Psyllinae</taxon>
        <taxon>Cacopsylla</taxon>
    </lineage>
</organism>